<evidence type="ECO:0000313" key="2">
    <source>
        <dbReference type="EMBL" id="KIK29275.1"/>
    </source>
</evidence>
<dbReference type="HOGENOM" id="CLU_1038917_0_0_1"/>
<dbReference type="OrthoDB" id="3211926at2759"/>
<feature type="region of interest" description="Disordered" evidence="1">
    <location>
        <begin position="82"/>
        <end position="108"/>
    </location>
</feature>
<gene>
    <name evidence="2" type="ORF">PISMIDRAFT_523588</name>
</gene>
<protein>
    <submittedName>
        <fullName evidence="2">Uncharacterized protein</fullName>
    </submittedName>
</protein>
<reference evidence="3" key="2">
    <citation type="submission" date="2015-01" db="EMBL/GenBank/DDBJ databases">
        <title>Evolutionary Origins and Diversification of the Mycorrhizal Mutualists.</title>
        <authorList>
            <consortium name="DOE Joint Genome Institute"/>
            <consortium name="Mycorrhizal Genomics Consortium"/>
            <person name="Kohler A."/>
            <person name="Kuo A."/>
            <person name="Nagy L.G."/>
            <person name="Floudas D."/>
            <person name="Copeland A."/>
            <person name="Barry K.W."/>
            <person name="Cichocki N."/>
            <person name="Veneault-Fourrey C."/>
            <person name="LaButti K."/>
            <person name="Lindquist E.A."/>
            <person name="Lipzen A."/>
            <person name="Lundell T."/>
            <person name="Morin E."/>
            <person name="Murat C."/>
            <person name="Riley R."/>
            <person name="Ohm R."/>
            <person name="Sun H."/>
            <person name="Tunlid A."/>
            <person name="Henrissat B."/>
            <person name="Grigoriev I.V."/>
            <person name="Hibbett D.S."/>
            <person name="Martin F."/>
        </authorList>
    </citation>
    <scope>NUCLEOTIDE SEQUENCE [LARGE SCALE GENOMIC DNA]</scope>
    <source>
        <strain evidence="3">441</strain>
    </source>
</reference>
<evidence type="ECO:0000256" key="1">
    <source>
        <dbReference type="SAM" id="MobiDB-lite"/>
    </source>
</evidence>
<accession>A0A0C9YVZ3</accession>
<feature type="compositionally biased region" description="Low complexity" evidence="1">
    <location>
        <begin position="215"/>
        <end position="228"/>
    </location>
</feature>
<dbReference type="EMBL" id="KN833690">
    <property type="protein sequence ID" value="KIK29275.1"/>
    <property type="molecule type" value="Genomic_DNA"/>
</dbReference>
<dbReference type="AlphaFoldDB" id="A0A0C9YVZ3"/>
<reference evidence="2 3" key="1">
    <citation type="submission" date="2014-04" db="EMBL/GenBank/DDBJ databases">
        <authorList>
            <consortium name="DOE Joint Genome Institute"/>
            <person name="Kuo A."/>
            <person name="Kohler A."/>
            <person name="Costa M.D."/>
            <person name="Nagy L.G."/>
            <person name="Floudas D."/>
            <person name="Copeland A."/>
            <person name="Barry K.W."/>
            <person name="Cichocki N."/>
            <person name="Veneault-Fourrey C."/>
            <person name="LaButti K."/>
            <person name="Lindquist E.A."/>
            <person name="Lipzen A."/>
            <person name="Lundell T."/>
            <person name="Morin E."/>
            <person name="Murat C."/>
            <person name="Sun H."/>
            <person name="Tunlid A."/>
            <person name="Henrissat B."/>
            <person name="Grigoriev I.V."/>
            <person name="Hibbett D.S."/>
            <person name="Martin F."/>
            <person name="Nordberg H.P."/>
            <person name="Cantor M.N."/>
            <person name="Hua S.X."/>
        </authorList>
    </citation>
    <scope>NUCLEOTIDE SEQUENCE [LARGE SCALE GENOMIC DNA]</scope>
    <source>
        <strain evidence="2 3">441</strain>
    </source>
</reference>
<dbReference type="Proteomes" id="UP000054018">
    <property type="component" value="Unassembled WGS sequence"/>
</dbReference>
<evidence type="ECO:0000313" key="3">
    <source>
        <dbReference type="Proteomes" id="UP000054018"/>
    </source>
</evidence>
<feature type="region of interest" description="Disordered" evidence="1">
    <location>
        <begin position="188"/>
        <end position="238"/>
    </location>
</feature>
<keyword evidence="3" id="KW-1185">Reference proteome</keyword>
<organism evidence="2 3">
    <name type="scientific">Pisolithus microcarpus 441</name>
    <dbReference type="NCBI Taxonomy" id="765257"/>
    <lineage>
        <taxon>Eukaryota</taxon>
        <taxon>Fungi</taxon>
        <taxon>Dikarya</taxon>
        <taxon>Basidiomycota</taxon>
        <taxon>Agaricomycotina</taxon>
        <taxon>Agaricomycetes</taxon>
        <taxon>Agaricomycetidae</taxon>
        <taxon>Boletales</taxon>
        <taxon>Sclerodermatineae</taxon>
        <taxon>Pisolithaceae</taxon>
        <taxon>Pisolithus</taxon>
    </lineage>
</organism>
<name>A0A0C9YVZ3_9AGAM</name>
<feature type="region of interest" description="Disordered" evidence="1">
    <location>
        <begin position="21"/>
        <end position="42"/>
    </location>
</feature>
<sequence length="238" mass="25745">MASWRPPTRIPLQDLAVEQFTAPSADARKHKRPLSPSRSSALFNPAKRRILDVEGISTSHGLATSSLTFRPTSSTVYGSHFATPSRSCRKPDTHAPVVLPSSSGSTKTCINTHTPHLRPDEANTILLASPISLDPRTPPSIYLHHATRNVDRQSKHYPGFEIYHDGPSGVGSPISTGPLQDHSGSVGVNLDGEEGIKENVPPRRKTKKLCSKGLSSATPTHPTSSSPHIFARTCHRHV</sequence>
<proteinExistence type="predicted"/>